<keyword evidence="3" id="KW-1185">Reference proteome</keyword>
<dbReference type="AlphaFoldDB" id="A0A4Y2WHC4"/>
<organism evidence="2 3">
    <name type="scientific">Araneus ventricosus</name>
    <name type="common">Orbweaver spider</name>
    <name type="synonym">Epeira ventricosa</name>
    <dbReference type="NCBI Taxonomy" id="182803"/>
    <lineage>
        <taxon>Eukaryota</taxon>
        <taxon>Metazoa</taxon>
        <taxon>Ecdysozoa</taxon>
        <taxon>Arthropoda</taxon>
        <taxon>Chelicerata</taxon>
        <taxon>Arachnida</taxon>
        <taxon>Araneae</taxon>
        <taxon>Araneomorphae</taxon>
        <taxon>Entelegynae</taxon>
        <taxon>Araneoidea</taxon>
        <taxon>Araneidae</taxon>
        <taxon>Araneus</taxon>
    </lineage>
</organism>
<proteinExistence type="predicted"/>
<feature type="non-terminal residue" evidence="2">
    <location>
        <position position="64"/>
    </location>
</feature>
<name>A0A4Y2WHC4_ARAVE</name>
<keyword evidence="1" id="KW-0732">Signal</keyword>
<evidence type="ECO:0000313" key="2">
    <source>
        <dbReference type="EMBL" id="GBO35822.1"/>
    </source>
</evidence>
<comment type="caution">
    <text evidence="2">The sequence shown here is derived from an EMBL/GenBank/DDBJ whole genome shotgun (WGS) entry which is preliminary data.</text>
</comment>
<gene>
    <name evidence="2" type="ORF">AVEN_100005_1</name>
</gene>
<sequence length="64" mass="7277">MMESKLCVAVLCFSSLFVNVQGLSLESENLAKYEKCWHYANCLSVSDETVPQKVKECCNIMRPE</sequence>
<evidence type="ECO:0000313" key="3">
    <source>
        <dbReference type="Proteomes" id="UP000499080"/>
    </source>
</evidence>
<accession>A0A4Y2WHC4</accession>
<feature type="signal peptide" evidence="1">
    <location>
        <begin position="1"/>
        <end position="22"/>
    </location>
</feature>
<dbReference type="EMBL" id="BGPR01059877">
    <property type="protein sequence ID" value="GBO35822.1"/>
    <property type="molecule type" value="Genomic_DNA"/>
</dbReference>
<protein>
    <submittedName>
        <fullName evidence="2">Uncharacterized protein</fullName>
    </submittedName>
</protein>
<evidence type="ECO:0000256" key="1">
    <source>
        <dbReference type="SAM" id="SignalP"/>
    </source>
</evidence>
<feature type="chain" id="PRO_5021315981" evidence="1">
    <location>
        <begin position="23"/>
        <end position="64"/>
    </location>
</feature>
<dbReference type="Proteomes" id="UP000499080">
    <property type="component" value="Unassembled WGS sequence"/>
</dbReference>
<reference evidence="2 3" key="1">
    <citation type="journal article" date="2019" name="Sci. Rep.">
        <title>Orb-weaving spider Araneus ventricosus genome elucidates the spidroin gene catalogue.</title>
        <authorList>
            <person name="Kono N."/>
            <person name="Nakamura H."/>
            <person name="Ohtoshi R."/>
            <person name="Moran D.A.P."/>
            <person name="Shinohara A."/>
            <person name="Yoshida Y."/>
            <person name="Fujiwara M."/>
            <person name="Mori M."/>
            <person name="Tomita M."/>
            <person name="Arakawa K."/>
        </authorList>
    </citation>
    <scope>NUCLEOTIDE SEQUENCE [LARGE SCALE GENOMIC DNA]</scope>
</reference>